<evidence type="ECO:0000256" key="11">
    <source>
        <dbReference type="SAM" id="MobiDB-lite"/>
    </source>
</evidence>
<proteinExistence type="predicted"/>
<feature type="region of interest" description="Disordered" evidence="11">
    <location>
        <begin position="952"/>
        <end position="971"/>
    </location>
</feature>
<feature type="compositionally biased region" description="Basic and acidic residues" evidence="11">
    <location>
        <begin position="1360"/>
        <end position="1387"/>
    </location>
</feature>
<evidence type="ECO:0000256" key="4">
    <source>
        <dbReference type="ARBA" id="ARBA00022664"/>
    </source>
</evidence>
<feature type="region of interest" description="Disordered" evidence="11">
    <location>
        <begin position="1360"/>
        <end position="1434"/>
    </location>
</feature>
<dbReference type="Gene3D" id="3.30.110.60">
    <property type="entry name" value="YhbY-like"/>
    <property type="match status" value="3"/>
</dbReference>
<feature type="compositionally biased region" description="Gly residues" evidence="11">
    <location>
        <begin position="369"/>
        <end position="378"/>
    </location>
</feature>
<feature type="compositionally biased region" description="Acidic residues" evidence="11">
    <location>
        <begin position="624"/>
        <end position="634"/>
    </location>
</feature>
<evidence type="ECO:0000259" key="12">
    <source>
        <dbReference type="PROSITE" id="PS51295"/>
    </source>
</evidence>
<feature type="compositionally biased region" description="Basic and acidic residues" evidence="11">
    <location>
        <begin position="343"/>
        <end position="355"/>
    </location>
</feature>
<feature type="region of interest" description="Disordered" evidence="11">
    <location>
        <begin position="765"/>
        <end position="800"/>
    </location>
</feature>
<feature type="compositionally biased region" description="Basic and acidic residues" evidence="11">
    <location>
        <begin position="1398"/>
        <end position="1408"/>
    </location>
</feature>
<evidence type="ECO:0000313" key="13">
    <source>
        <dbReference type="EMBL" id="GBG89286.1"/>
    </source>
</evidence>
<evidence type="ECO:0000313" key="14">
    <source>
        <dbReference type="Proteomes" id="UP000265515"/>
    </source>
</evidence>
<gene>
    <name evidence="13" type="ORF">CBR_g48995</name>
</gene>
<evidence type="ECO:0000256" key="8">
    <source>
        <dbReference type="ARBA" id="ARBA00023187"/>
    </source>
</evidence>
<dbReference type="PROSITE" id="PS51295">
    <property type="entry name" value="CRM"/>
    <property type="match status" value="3"/>
</dbReference>
<feature type="compositionally biased region" description="Acidic residues" evidence="11">
    <location>
        <begin position="995"/>
        <end position="1027"/>
    </location>
</feature>
<dbReference type="SMART" id="SM01103">
    <property type="entry name" value="CRS1_YhbY"/>
    <property type="match status" value="3"/>
</dbReference>
<feature type="compositionally biased region" description="Basic and acidic residues" evidence="11">
    <location>
        <begin position="465"/>
        <end position="484"/>
    </location>
</feature>
<keyword evidence="4" id="KW-0507">mRNA processing</keyword>
<accession>A0A388M419</accession>
<evidence type="ECO:0000256" key="6">
    <source>
        <dbReference type="ARBA" id="ARBA00022884"/>
    </source>
</evidence>
<dbReference type="Pfam" id="PF01985">
    <property type="entry name" value="CRS1_YhbY"/>
    <property type="match status" value="3"/>
</dbReference>
<sequence length="1793" mass="198997">MSSAAAIAAIVGIFTITAIADISASAIAAAIAYKTTIAAAAAAAAAAATIIRGVNPSFPAAILLTATNGANGRAIWPITTNFNWNDTWPEERSRQRVHSWCSPFDVSRHANQPDHALTLSNDGRMPRGSLPLLTHGTSRKLSSIAEQRKRLLFSPLLRAAGDNRAASSCWWRVPTRLVRCTRSSIGMPTREAADRPPRSRDDGGAGGESDARRRTRAPPRFTRPGSAQRDESDDTRRGDDDTRRGDVGGGHGSYGRGRGQRRGDFGGGSRDGARGRGRGNGAAGAGGRGGGGDARQRTRTPPRGTRPGQIQRNQESDEMDDRWRGDDTWGGGDSGGSGAYGRGEGERRGEQRRGDLGGAGRDGARGRGSRGAEGGWGRGRGRGRGRAGGGPRGNSRQNQRPVRNTSKDTSSYVDYMKSSKRANPFNRRDEYSKDKNNRDEEKAGTWRTTNARGNGRTGIRGGGGKWRENRDDLKSNRRDRRTMENDENEEQEDGERLALDIEDGYGDEEEEGGGGNGAQIRSVRFDKRSPAKIDDRQSAPNSSEILARVADQMKSFVPTSQQRSSSSSTSFSERREGEGRGRGRGRDASSSYSPVGGADLGDRRKTTNVEAREESRVVAFPWEQQEDDVEDDDGSQAVLGGDGDEEGKKPRERLPSLAELTLDPLELRRLRAMGLTLPRSRREVRIGAAGINDGVVSAIHDAWITNPLVRVRVRGLMLANMLRTHQELEKATGGLVIWRAGGAMVIYCGKNYERPADLERRDEINAKSGNSVVPPVQAVSEIEGGPSDQDEERTAGSARGTEGIPASAVLTWGGIDADLLPNLPRGSVEPPFRMLPYGVRGALSDREMTQLRKQVKAMPTHFLLGKNRDLEALSVAIVKHWDNNEIVKIKLKRGVPNLNNEKIAETLKELTGGVLLLRDKFFVILYRGKDFLPATIAHVLKQKHLQKLAITDTKGAQAMREKDENEDEDWEIVDDEFLDLQEEEEGLVWSAKMADDDDEEEDEEEEEDEDEEEDEEDDEEEEEEDREQEMADPAVALATEIEGEEAGEEAEEGQQLVREGLASSAVVTVPDAEVIETEEERSAENTDTAETEMGDTPLSKALREASLKAKRRKAMSLYADPGIRKWVEREETQLLEKGGKVALSDALTKLMVVQRPSGLVRWQKAMQAMQPKAVDTETEIRRVELRLARAIAKRKRADLAINKVSRFEERLGYTLDVETITEEERFRFMKLGLKMKAYLQLGRRGLFDGTVQNMHLHWKRRELVKIVFKERDPRRLREVGEQLASESGGILVYADKMTIVVYRGKNYERPKELRPKHLLTKRQALHKSVEEQRKQSVEMNILMLERRLSQLRAKRAKELGAKKAAAGKEERERGAADAAADGDRDGESSWGPEGEEGELLRLGERAIDSQDEDDDDDDDDDEDGEPESRLIYPRRILASEKTRTRVRRMLKTSEPEQPAVYRARELTKKEKLMLRQIALRQKKHSFLDATGAVLVCREPNKIIMYRGWPEGEERPEGDGASLDWFDREVFGRGWNKGQGKGIGMDAADDVGDVDGADNAQSTSVAMSTSGGEGSGVITEDEQAWNDHSVTLNAGEGDWENGGGKALQNGLVKAENGYGDIDEDDDIDELEDDSDEELDDEDEDEAEEEEDEDWEDDDEAEEEEEEDWEDEDDDDDDEEEEQEEEEEDWEDGKDVMEDGDEDDLGEWDEEYELEDGEEDVDVGCGDKGAIQNSVDGVGREREDVEGGEEEENEGGEVGDEVKLKYVQEEDWEEEEDRKEGGAEEVVLESTFPHA</sequence>
<evidence type="ECO:0000256" key="2">
    <source>
        <dbReference type="ARBA" id="ARBA00022528"/>
    </source>
</evidence>
<dbReference type="GO" id="GO:1990904">
    <property type="term" value="C:ribonucleoprotein complex"/>
    <property type="evidence" value="ECO:0007669"/>
    <property type="project" value="UniProtKB-KW"/>
</dbReference>
<feature type="compositionally biased region" description="Polar residues" evidence="11">
    <location>
        <begin position="1558"/>
        <end position="1569"/>
    </location>
</feature>
<feature type="compositionally biased region" description="Gly residues" evidence="11">
    <location>
        <begin position="247"/>
        <end position="257"/>
    </location>
</feature>
<feature type="compositionally biased region" description="Low complexity" evidence="11">
    <location>
        <begin position="299"/>
        <end position="309"/>
    </location>
</feature>
<evidence type="ECO:0000256" key="5">
    <source>
        <dbReference type="ARBA" id="ARBA00022737"/>
    </source>
</evidence>
<feature type="compositionally biased region" description="Acidic residues" evidence="11">
    <location>
        <begin position="1619"/>
        <end position="1720"/>
    </location>
</feature>
<dbReference type="GO" id="GO:0003729">
    <property type="term" value="F:mRNA binding"/>
    <property type="evidence" value="ECO:0007669"/>
    <property type="project" value="InterPro"/>
</dbReference>
<dbReference type="GO" id="GO:0006397">
    <property type="term" value="P:mRNA processing"/>
    <property type="evidence" value="ECO:0007669"/>
    <property type="project" value="UniProtKB-KW"/>
</dbReference>
<evidence type="ECO:0000256" key="3">
    <source>
        <dbReference type="ARBA" id="ARBA00022640"/>
    </source>
</evidence>
<protein>
    <recommendedName>
        <fullName evidence="12">CRM domain-containing protein</fullName>
    </recommendedName>
</protein>
<evidence type="ECO:0000256" key="9">
    <source>
        <dbReference type="ARBA" id="ARBA00023274"/>
    </source>
</evidence>
<keyword evidence="3" id="KW-0934">Plastid</keyword>
<feature type="domain" description="CRM" evidence="12">
    <location>
        <begin position="841"/>
        <end position="938"/>
    </location>
</feature>
<dbReference type="SUPFAM" id="SSF75471">
    <property type="entry name" value="YhbY-like"/>
    <property type="match status" value="3"/>
</dbReference>
<feature type="region of interest" description="Disordered" evidence="11">
    <location>
        <begin position="184"/>
        <end position="654"/>
    </location>
</feature>
<feature type="compositionally biased region" description="Acidic residues" evidence="11">
    <location>
        <begin position="1409"/>
        <end position="1425"/>
    </location>
</feature>
<feature type="compositionally biased region" description="Low complexity" evidence="11">
    <location>
        <begin position="445"/>
        <end position="454"/>
    </location>
</feature>
<dbReference type="PANTHER" id="PTHR31846">
    <property type="entry name" value="CRS1 / YHBY (CRM) DOMAIN-CONTAINING PROTEIN"/>
    <property type="match status" value="1"/>
</dbReference>
<feature type="compositionally biased region" description="Gly residues" evidence="11">
    <location>
        <begin position="328"/>
        <end position="342"/>
    </location>
</feature>
<comment type="caution">
    <text evidence="13">The sequence shown here is derived from an EMBL/GenBank/DDBJ whole genome shotgun (WGS) entry which is preliminary data.</text>
</comment>
<reference evidence="13 14" key="1">
    <citation type="journal article" date="2018" name="Cell">
        <title>The Chara Genome: Secondary Complexity and Implications for Plant Terrestrialization.</title>
        <authorList>
            <person name="Nishiyama T."/>
            <person name="Sakayama H."/>
            <person name="Vries J.D."/>
            <person name="Buschmann H."/>
            <person name="Saint-Marcoux D."/>
            <person name="Ullrich K.K."/>
            <person name="Haas F.B."/>
            <person name="Vanderstraeten L."/>
            <person name="Becker D."/>
            <person name="Lang D."/>
            <person name="Vosolsobe S."/>
            <person name="Rombauts S."/>
            <person name="Wilhelmsson P.K.I."/>
            <person name="Janitza P."/>
            <person name="Kern R."/>
            <person name="Heyl A."/>
            <person name="Rumpler F."/>
            <person name="Villalobos L.I.A.C."/>
            <person name="Clay J.M."/>
            <person name="Skokan R."/>
            <person name="Toyoda A."/>
            <person name="Suzuki Y."/>
            <person name="Kagoshima H."/>
            <person name="Schijlen E."/>
            <person name="Tajeshwar N."/>
            <person name="Catarino B."/>
            <person name="Hetherington A.J."/>
            <person name="Saltykova A."/>
            <person name="Bonnot C."/>
            <person name="Breuninger H."/>
            <person name="Symeonidi A."/>
            <person name="Radhakrishnan G.V."/>
            <person name="Van Nieuwerburgh F."/>
            <person name="Deforce D."/>
            <person name="Chang C."/>
            <person name="Karol K.G."/>
            <person name="Hedrich R."/>
            <person name="Ulvskov P."/>
            <person name="Glockner G."/>
            <person name="Delwiche C.F."/>
            <person name="Petrasek J."/>
            <person name="Van de Peer Y."/>
            <person name="Friml J."/>
            <person name="Beilby M."/>
            <person name="Dolan L."/>
            <person name="Kohara Y."/>
            <person name="Sugano S."/>
            <person name="Fujiyama A."/>
            <person name="Delaux P.-M."/>
            <person name="Quint M."/>
            <person name="TheiBen G."/>
            <person name="Hagemann M."/>
            <person name="Harholt J."/>
            <person name="Dunand C."/>
            <person name="Zachgo S."/>
            <person name="Langdale J."/>
            <person name="Maumus F."/>
            <person name="Straeten D.V.D."/>
            <person name="Gould S.B."/>
            <person name="Rensing S.A."/>
        </authorList>
    </citation>
    <scope>NUCLEOTIDE SEQUENCE [LARGE SCALE GENOMIC DNA]</scope>
    <source>
        <strain evidence="13 14">S276</strain>
    </source>
</reference>
<feature type="compositionally biased region" description="Basic and acidic residues" evidence="11">
    <location>
        <begin position="228"/>
        <end position="246"/>
    </location>
</feature>
<keyword evidence="2" id="KW-0150">Chloroplast</keyword>
<dbReference type="STRING" id="69332.A0A388M419"/>
<feature type="region of interest" description="Disordered" evidence="11">
    <location>
        <begin position="1613"/>
        <end position="1793"/>
    </location>
</feature>
<feature type="compositionally biased region" description="Polar residues" evidence="11">
    <location>
        <begin position="394"/>
        <end position="412"/>
    </location>
</feature>
<keyword evidence="5" id="KW-0677">Repeat</keyword>
<keyword evidence="8" id="KW-0508">mRNA splicing</keyword>
<feature type="compositionally biased region" description="Basic and acidic residues" evidence="11">
    <location>
        <begin position="523"/>
        <end position="537"/>
    </location>
</feature>
<feature type="compositionally biased region" description="Basic and acidic residues" evidence="11">
    <location>
        <begin position="600"/>
        <end position="616"/>
    </location>
</feature>
<feature type="region of interest" description="Disordered" evidence="11">
    <location>
        <begin position="991"/>
        <end position="1032"/>
    </location>
</feature>
<keyword evidence="7" id="KW-0809">Transit peptide</keyword>
<feature type="compositionally biased region" description="Basic and acidic residues" evidence="11">
    <location>
        <begin position="572"/>
        <end position="587"/>
    </location>
</feature>
<feature type="compositionally biased region" description="Basic and acidic residues" evidence="11">
    <location>
        <begin position="191"/>
        <end position="203"/>
    </location>
</feature>
<feature type="domain" description="CRM" evidence="12">
    <location>
        <begin position="660"/>
        <end position="759"/>
    </location>
</feature>
<evidence type="ECO:0000256" key="1">
    <source>
        <dbReference type="ARBA" id="ARBA00004229"/>
    </source>
</evidence>
<feature type="compositionally biased region" description="Acidic residues" evidence="11">
    <location>
        <begin position="1744"/>
        <end position="1757"/>
    </location>
</feature>
<dbReference type="GO" id="GO:0009507">
    <property type="term" value="C:chloroplast"/>
    <property type="evidence" value="ECO:0007669"/>
    <property type="project" value="UniProtKB-SubCell"/>
</dbReference>
<dbReference type="InterPro" id="IPR001890">
    <property type="entry name" value="RNA-binding_CRM"/>
</dbReference>
<dbReference type="Proteomes" id="UP000265515">
    <property type="component" value="Unassembled WGS sequence"/>
</dbReference>
<organism evidence="13 14">
    <name type="scientific">Chara braunii</name>
    <name type="common">Braun's stonewort</name>
    <dbReference type="NCBI Taxonomy" id="69332"/>
    <lineage>
        <taxon>Eukaryota</taxon>
        <taxon>Viridiplantae</taxon>
        <taxon>Streptophyta</taxon>
        <taxon>Charophyceae</taxon>
        <taxon>Charales</taxon>
        <taxon>Characeae</taxon>
        <taxon>Chara</taxon>
    </lineage>
</organism>
<keyword evidence="9" id="KW-0687">Ribonucleoprotein</keyword>
<dbReference type="OrthoDB" id="551352at2759"/>
<feature type="compositionally biased region" description="Acidic residues" evidence="11">
    <location>
        <begin position="500"/>
        <end position="512"/>
    </location>
</feature>
<dbReference type="FunFam" id="3.30.110.60:FF:000002">
    <property type="entry name" value="CRS2-associated factor 1, chloroplastic"/>
    <property type="match status" value="1"/>
</dbReference>
<dbReference type="GO" id="GO:0000373">
    <property type="term" value="P:Group II intron splicing"/>
    <property type="evidence" value="ECO:0007669"/>
    <property type="project" value="UniProtKB-ARBA"/>
</dbReference>
<keyword evidence="6 10" id="KW-0694">RNA-binding</keyword>
<feature type="domain" description="CRM" evidence="12">
    <location>
        <begin position="1218"/>
        <end position="1314"/>
    </location>
</feature>
<dbReference type="PANTHER" id="PTHR31846:SF7">
    <property type="entry name" value="CRS1 _ YHBY (CRM) DOMAIN-CONTAINING PROTEIN"/>
    <property type="match status" value="1"/>
</dbReference>
<feature type="compositionally biased region" description="Basic and acidic residues" evidence="11">
    <location>
        <begin position="426"/>
        <end position="444"/>
    </location>
</feature>
<dbReference type="EMBL" id="BFEA01000727">
    <property type="protein sequence ID" value="GBG89286.1"/>
    <property type="molecule type" value="Genomic_DNA"/>
</dbReference>
<evidence type="ECO:0000256" key="7">
    <source>
        <dbReference type="ARBA" id="ARBA00022946"/>
    </source>
</evidence>
<name>A0A388M419_CHABU</name>
<keyword evidence="14" id="KW-1185">Reference proteome</keyword>
<feature type="region of interest" description="Disordered" evidence="11">
    <location>
        <begin position="1553"/>
        <end position="1575"/>
    </location>
</feature>
<dbReference type="Gramene" id="GBG89286">
    <property type="protein sequence ID" value="GBG89286"/>
    <property type="gene ID" value="CBR_g48995"/>
</dbReference>
<comment type="subcellular location">
    <subcellularLocation>
        <location evidence="1">Plastid</location>
        <location evidence="1">Chloroplast</location>
    </subcellularLocation>
</comment>
<evidence type="ECO:0000256" key="10">
    <source>
        <dbReference type="PROSITE-ProRule" id="PRU00626"/>
    </source>
</evidence>
<feature type="compositionally biased region" description="Gly residues" evidence="11">
    <location>
        <begin position="455"/>
        <end position="464"/>
    </location>
</feature>
<dbReference type="InterPro" id="IPR035920">
    <property type="entry name" value="YhbY-like_sf"/>
</dbReference>
<feature type="compositionally biased region" description="Gly residues" evidence="11">
    <location>
        <begin position="278"/>
        <end position="293"/>
    </location>
</feature>
<dbReference type="InterPro" id="IPR045278">
    <property type="entry name" value="CRS1/CFM2/CFM3"/>
</dbReference>